<dbReference type="SUPFAM" id="SSF51445">
    <property type="entry name" value="(Trans)glycosidases"/>
    <property type="match status" value="2"/>
</dbReference>
<comment type="function">
    <text evidence="6">Maltosyltransferase that uses maltose 1-phosphate (M1P) as the sugar donor to elongate linear or branched alpha-(1-&gt;4)-glucans. Is involved in a branched alpha-glucan biosynthetic pathway from trehalose, together with TreS, Mak and GlgB.</text>
</comment>
<feature type="binding site" evidence="6">
    <location>
        <position position="805"/>
    </location>
    <ligand>
        <name>alpha-maltose 1-phosphate</name>
        <dbReference type="ChEBI" id="CHEBI:63576"/>
    </ligand>
</feature>
<keyword evidence="3 6" id="KW-0808">Transferase</keyword>
<comment type="caution">
    <text evidence="8">The sequence shown here is derived from an EMBL/GenBank/DDBJ whole genome shotgun (WGS) entry which is preliminary data.</text>
</comment>
<dbReference type="PANTHER" id="PTHR47786:SF2">
    <property type="entry name" value="GLYCOSYL HYDROLASE FAMILY 13 CATALYTIC DOMAIN-CONTAINING PROTEIN"/>
    <property type="match status" value="1"/>
</dbReference>
<dbReference type="PANTHER" id="PTHR47786">
    <property type="entry name" value="ALPHA-1,4-GLUCAN:MALTOSE-1-PHOSPHATE MALTOSYLTRANSFERASE"/>
    <property type="match status" value="1"/>
</dbReference>
<dbReference type="Pfam" id="PF11896">
    <property type="entry name" value="GlgE_dom_N_S"/>
    <property type="match status" value="1"/>
</dbReference>
<dbReference type="CDD" id="cd11344">
    <property type="entry name" value="AmyAc_GlgE_like"/>
    <property type="match status" value="1"/>
</dbReference>
<dbReference type="EC" id="2.4.99.16" evidence="6"/>
<accession>A0ABS9DTW2</accession>
<name>A0ABS9DTW2_9PROT</name>
<feature type="active site" description="Nucleophile" evidence="6">
    <location>
        <position position="804"/>
    </location>
</feature>
<dbReference type="InterPro" id="IPR049171">
    <property type="entry name" value="GLGE_C"/>
</dbReference>
<sequence length="1072" mass="119246">MDDKFVTTLATGVDAGLSDELNASRPRAAPSSIYHLHPGLAGGTAAWSDCANHAAALGFEAILLAPPFASGMSDRPFHARDFDVLHHDSGGSSADPALAGFAALLRTLDMALLLDIAIDKIDRDAVLVAEHPDWFVASDDGLDFRFISEADTPVDWWDARIAAWQKLGIAGFRCEAAHRVPASVWKRLIGAAKTRDAATIFIATTFGATARAIRKLSGCGFDFAASSACWWDFRAGWLADDVDRIGNVGKIIAFAAPPFEHSGEFPVPTETAARRALELASFLGDSWIMPMNFASGMAMPASRLTAAITTINARRRHYRGLFEHPARIVSPPSSDVVVLARGTAHSTSNIFLLNASLEQQVAIPFRQLRIWLGEAIGAFESVGDMCGRPNQNDTSITLAAGGASMLRANHSAPIVIPPRSRPTAENAVAAPRIAIEAVTPAVENGRFATKRLVGDHVTVEADLICDGHGVLAADLLWRGVDEAEWWRTPMTLLSNDRWFAGFQLERLGRYLFTIEVWVDRFGGFVEEITKKHAASVPIDLELTEGIGFVESTAHRASARYADDFARLLTNFRDDNPARRRQLLTDPATIALMRECEERCFLSRLATPFQIDAERKAAGFASWYEIFPRSQSGDPSRHGTFDDVIAQLPRIRAMGFDVLYFPPIHPIGRKNRKGRNNALTATPADPGSPYAIGAEEGGYDAIHPELGTFDDFQKLLAAAAEHGLEIALDFAIQCAPDHPWLREHPEWFDWRPDGSIKYAENPPKKYEDIVNVDFYTEGAMPSLWVALRDVVVFWVDQGIRIFRVDNPHTKPLPFWEWLIGDIRAHHPDVIFLAEAFTRPKLMYRLAKLGFSQSYTYFTWRNTAQELKAYLIELTETAPHGFFRPHFFVNTPDINPVFLQTSGRPGFLIRAALAATLSGLWGVYNGFELCESQALPGREEYLNSEKYQIRAWDHDREGNIIEEITALNRIRRHNPALHSHLGLTFLPASNDQVLYFEKSNVDRSNVILVAIGFDPFNRQDATIELPLWRFGLQDDAFLQAEDLVRGVSFAWQGKHQMVSLDPREIPYCIWRVCP</sequence>
<dbReference type="Gene3D" id="2.60.40.10">
    <property type="entry name" value="Immunoglobulins"/>
    <property type="match status" value="1"/>
</dbReference>
<keyword evidence="9" id="KW-1185">Reference proteome</keyword>
<dbReference type="Pfam" id="PF00128">
    <property type="entry name" value="Alpha-amylase"/>
    <property type="match status" value="1"/>
</dbReference>
<evidence type="ECO:0000256" key="5">
    <source>
        <dbReference type="ARBA" id="ARBA00048735"/>
    </source>
</evidence>
<keyword evidence="4 6" id="KW-0119">Carbohydrate metabolism</keyword>
<comment type="catalytic activity">
    <reaction evidence="5 6">
        <text>alpha-maltose 1-phosphate + [(1-&gt;4)-alpha-D-glucosyl](n) = [(1-&gt;4)-alpha-D-glucosyl](n+2) + phosphate</text>
        <dbReference type="Rhea" id="RHEA:42692"/>
        <dbReference type="Rhea" id="RHEA-COMP:9584"/>
        <dbReference type="Rhea" id="RHEA-COMP:10183"/>
        <dbReference type="ChEBI" id="CHEBI:15444"/>
        <dbReference type="ChEBI" id="CHEBI:43474"/>
        <dbReference type="ChEBI" id="CHEBI:63576"/>
        <dbReference type="EC" id="2.4.99.16"/>
    </reaction>
</comment>
<evidence type="ECO:0000256" key="6">
    <source>
        <dbReference type="HAMAP-Rule" id="MF_02124"/>
    </source>
</evidence>
<evidence type="ECO:0000256" key="4">
    <source>
        <dbReference type="ARBA" id="ARBA00023277"/>
    </source>
</evidence>
<dbReference type="Pfam" id="PF21702">
    <property type="entry name" value="GLGE_C"/>
    <property type="match status" value="1"/>
</dbReference>
<comment type="subunit">
    <text evidence="1 6">Homodimer.</text>
</comment>
<evidence type="ECO:0000313" key="9">
    <source>
        <dbReference type="Proteomes" id="UP001521209"/>
    </source>
</evidence>
<feature type="binding site" evidence="6">
    <location>
        <position position="732"/>
    </location>
    <ligand>
        <name>alpha-maltose 1-phosphate</name>
        <dbReference type="ChEBI" id="CHEBI:63576"/>
    </ligand>
</feature>
<dbReference type="Gene3D" id="2.60.40.1180">
    <property type="entry name" value="Golgi alpha-mannosidase II"/>
    <property type="match status" value="1"/>
</dbReference>
<dbReference type="InterPro" id="IPR021828">
    <property type="entry name" value="GlgE_dom_N/S"/>
</dbReference>
<comment type="similarity">
    <text evidence="6">Belongs to the glycosyl hydrolase 13 family. GlgE subfamily.</text>
</comment>
<evidence type="ECO:0000256" key="1">
    <source>
        <dbReference type="ARBA" id="ARBA00011738"/>
    </source>
</evidence>
<proteinExistence type="inferred from homology"/>
<evidence type="ECO:0000259" key="7">
    <source>
        <dbReference type="SMART" id="SM00642"/>
    </source>
</evidence>
<feature type="binding site" evidence="6">
    <location>
        <begin position="944"/>
        <end position="945"/>
    </location>
    <ligand>
        <name>alpha-maltose 1-phosphate</name>
        <dbReference type="ChEBI" id="CHEBI:63576"/>
    </ligand>
</feature>
<evidence type="ECO:0000313" key="8">
    <source>
        <dbReference type="EMBL" id="MCF3946157.1"/>
    </source>
</evidence>
<evidence type="ECO:0000256" key="2">
    <source>
        <dbReference type="ARBA" id="ARBA00022676"/>
    </source>
</evidence>
<gene>
    <name evidence="6" type="primary">glgE</name>
    <name evidence="8" type="ORF">L2A60_05605</name>
</gene>
<feature type="binding site" evidence="6">
    <location>
        <position position="672"/>
    </location>
    <ligand>
        <name>alpha-maltose 1-phosphate</name>
        <dbReference type="ChEBI" id="CHEBI:63576"/>
    </ligand>
</feature>
<organism evidence="8 9">
    <name type="scientific">Acidiphilium iwatense</name>
    <dbReference type="NCBI Taxonomy" id="768198"/>
    <lineage>
        <taxon>Bacteria</taxon>
        <taxon>Pseudomonadati</taxon>
        <taxon>Pseudomonadota</taxon>
        <taxon>Alphaproteobacteria</taxon>
        <taxon>Acetobacterales</taxon>
        <taxon>Acidocellaceae</taxon>
        <taxon>Acidiphilium</taxon>
    </lineage>
</organism>
<dbReference type="Gene3D" id="1.20.58.80">
    <property type="entry name" value="Phosphotransferase system, lactose/cellobiose-type IIA subunit"/>
    <property type="match status" value="1"/>
</dbReference>
<dbReference type="Gene3D" id="3.20.20.80">
    <property type="entry name" value="Glycosidases"/>
    <property type="match status" value="2"/>
</dbReference>
<dbReference type="EMBL" id="JAKGBZ010000007">
    <property type="protein sequence ID" value="MCF3946157.1"/>
    <property type="molecule type" value="Genomic_DNA"/>
</dbReference>
<dbReference type="RefSeq" id="WP_235703389.1">
    <property type="nucleotide sequence ID" value="NZ_JAKGBZ010000007.1"/>
</dbReference>
<evidence type="ECO:0000256" key="3">
    <source>
        <dbReference type="ARBA" id="ARBA00022679"/>
    </source>
</evidence>
<feature type="binding site" evidence="6">
    <location>
        <position position="767"/>
    </location>
    <ligand>
        <name>alpha-maltose 1-phosphate</name>
        <dbReference type="ChEBI" id="CHEBI:63576"/>
    </ligand>
</feature>
<dbReference type="HAMAP" id="MF_02124">
    <property type="entry name" value="GlgE"/>
    <property type="match status" value="1"/>
</dbReference>
<dbReference type="InterPro" id="IPR013780">
    <property type="entry name" value="Glyco_hydro_b"/>
</dbReference>
<dbReference type="Proteomes" id="UP001521209">
    <property type="component" value="Unassembled WGS sequence"/>
</dbReference>
<reference evidence="8 9" key="1">
    <citation type="submission" date="2022-01" db="EMBL/GenBank/DDBJ databases">
        <authorList>
            <person name="Won M."/>
            <person name="Kim S.-J."/>
            <person name="Kwon S.-W."/>
        </authorList>
    </citation>
    <scope>NUCLEOTIDE SEQUENCE [LARGE SCALE GENOMIC DNA]</scope>
    <source>
        <strain evidence="8 9">KCTC 23505</strain>
    </source>
</reference>
<dbReference type="SMART" id="SM00642">
    <property type="entry name" value="Aamy"/>
    <property type="match status" value="1"/>
</dbReference>
<feature type="site" description="Transition state stabilizer" evidence="6">
    <location>
        <position position="891"/>
    </location>
</feature>
<dbReference type="InterPro" id="IPR017853">
    <property type="entry name" value="GH"/>
</dbReference>
<feature type="domain" description="Glycosyl hydrolase family 13 catalytic" evidence="7">
    <location>
        <begin position="624"/>
        <end position="969"/>
    </location>
</feature>
<feature type="active site" description="Proton donor" evidence="6">
    <location>
        <position position="833"/>
    </location>
</feature>
<dbReference type="InterPro" id="IPR026585">
    <property type="entry name" value="GlgE"/>
</dbReference>
<protein>
    <recommendedName>
        <fullName evidence="6">Alpha-1,4-glucan:maltose-1-phosphate maltosyltransferase</fullName>
        <shortName evidence="6">GMPMT</shortName>
        <ecNumber evidence="6">2.4.99.16</ecNumber>
    </recommendedName>
    <alternativeName>
        <fullName evidence="6">(1-&gt;4)-alpha-D-glucan:maltose-1-phosphate alpha-D-maltosyltransferase</fullName>
    </alternativeName>
</protein>
<keyword evidence="2 6" id="KW-0328">Glycosyltransferase</keyword>
<dbReference type="InterPro" id="IPR006047">
    <property type="entry name" value="GH13_cat_dom"/>
</dbReference>
<dbReference type="InterPro" id="IPR013783">
    <property type="entry name" value="Ig-like_fold"/>
</dbReference>